<dbReference type="Pfam" id="PF00078">
    <property type="entry name" value="RVT_1"/>
    <property type="match status" value="1"/>
</dbReference>
<dbReference type="PROSITE" id="PS50878">
    <property type="entry name" value="RT_POL"/>
    <property type="match status" value="1"/>
</dbReference>
<dbReference type="AlphaFoldDB" id="A0AAD5L112"/>
<proteinExistence type="predicted"/>
<dbReference type="CDD" id="cd01650">
    <property type="entry name" value="RT_nLTR_like"/>
    <property type="match status" value="1"/>
</dbReference>
<gene>
    <name evidence="2" type="ORF">GHT06_021649</name>
</gene>
<accession>A0AAD5L112</accession>
<dbReference type="SUPFAM" id="SSF56672">
    <property type="entry name" value="DNA/RNA polymerases"/>
    <property type="match status" value="1"/>
</dbReference>
<dbReference type="Gene3D" id="3.60.10.10">
    <property type="entry name" value="Endonuclease/exonuclease/phosphatase"/>
    <property type="match status" value="1"/>
</dbReference>
<comment type="caution">
    <text evidence="2">The sequence shown here is derived from an EMBL/GenBank/DDBJ whole genome shotgun (WGS) entry which is preliminary data.</text>
</comment>
<dbReference type="GO" id="GO:0003676">
    <property type="term" value="F:nucleic acid binding"/>
    <property type="evidence" value="ECO:0007669"/>
    <property type="project" value="InterPro"/>
</dbReference>
<dbReference type="PANTHER" id="PTHR36688:SF2">
    <property type="entry name" value="ENDONUCLEASE_EXONUCLEASE_PHOSPHATASE DOMAIN-CONTAINING PROTEIN"/>
    <property type="match status" value="1"/>
</dbReference>
<dbReference type="SUPFAM" id="SSF56219">
    <property type="entry name" value="DNase I-like"/>
    <property type="match status" value="1"/>
</dbReference>
<dbReference type="EMBL" id="WJBH02000009">
    <property type="protein sequence ID" value="KAI9553718.1"/>
    <property type="molecule type" value="Genomic_DNA"/>
</dbReference>
<organism evidence="2 3">
    <name type="scientific">Daphnia sinensis</name>
    <dbReference type="NCBI Taxonomy" id="1820382"/>
    <lineage>
        <taxon>Eukaryota</taxon>
        <taxon>Metazoa</taxon>
        <taxon>Ecdysozoa</taxon>
        <taxon>Arthropoda</taxon>
        <taxon>Crustacea</taxon>
        <taxon>Branchiopoda</taxon>
        <taxon>Diplostraca</taxon>
        <taxon>Cladocera</taxon>
        <taxon>Anomopoda</taxon>
        <taxon>Daphniidae</taxon>
        <taxon>Daphnia</taxon>
        <taxon>Daphnia similis group</taxon>
    </lineage>
</organism>
<dbReference type="GO" id="GO:0003824">
    <property type="term" value="F:catalytic activity"/>
    <property type="evidence" value="ECO:0007669"/>
    <property type="project" value="InterPro"/>
</dbReference>
<dbReference type="SUPFAM" id="SSF53098">
    <property type="entry name" value="Ribonuclease H-like"/>
    <property type="match status" value="1"/>
</dbReference>
<dbReference type="GO" id="GO:0042575">
    <property type="term" value="C:DNA polymerase complex"/>
    <property type="evidence" value="ECO:0007669"/>
    <property type="project" value="UniProtKB-ARBA"/>
</dbReference>
<dbReference type="InterPro" id="IPR036691">
    <property type="entry name" value="Endo/exonu/phosph_ase_sf"/>
</dbReference>
<dbReference type="InterPro" id="IPR005135">
    <property type="entry name" value="Endo/exonuclease/phosphatase"/>
</dbReference>
<dbReference type="Pfam" id="PF14529">
    <property type="entry name" value="Exo_endo_phos_2"/>
    <property type="match status" value="1"/>
</dbReference>
<protein>
    <submittedName>
        <fullName evidence="2">Pol-like protein</fullName>
    </submittedName>
</protein>
<keyword evidence="3" id="KW-1185">Reference proteome</keyword>
<evidence type="ECO:0000313" key="3">
    <source>
        <dbReference type="Proteomes" id="UP000820818"/>
    </source>
</evidence>
<dbReference type="GO" id="GO:0071897">
    <property type="term" value="P:DNA biosynthetic process"/>
    <property type="evidence" value="ECO:0007669"/>
    <property type="project" value="UniProtKB-ARBA"/>
</dbReference>
<dbReference type="Gene3D" id="3.30.420.10">
    <property type="entry name" value="Ribonuclease H-like superfamily/Ribonuclease H"/>
    <property type="match status" value="1"/>
</dbReference>
<reference evidence="2 3" key="1">
    <citation type="submission" date="2022-05" db="EMBL/GenBank/DDBJ databases">
        <title>A multi-omics perspective on studying reproductive biology in Daphnia sinensis.</title>
        <authorList>
            <person name="Jia J."/>
        </authorList>
    </citation>
    <scope>NUCLEOTIDE SEQUENCE [LARGE SCALE GENOMIC DNA]</scope>
    <source>
        <strain evidence="2 3">WSL</strain>
    </source>
</reference>
<dbReference type="InterPro" id="IPR043502">
    <property type="entry name" value="DNA/RNA_pol_sf"/>
</dbReference>
<dbReference type="InterPro" id="IPR000477">
    <property type="entry name" value="RT_dom"/>
</dbReference>
<dbReference type="PANTHER" id="PTHR36688">
    <property type="entry name" value="ENDO/EXONUCLEASE/PHOSPHATASE DOMAIN-CONTAINING PROTEIN"/>
    <property type="match status" value="1"/>
</dbReference>
<name>A0AAD5L112_9CRUS</name>
<dbReference type="InterPro" id="IPR052560">
    <property type="entry name" value="RdDP_mobile_element"/>
</dbReference>
<evidence type="ECO:0000313" key="2">
    <source>
        <dbReference type="EMBL" id="KAI9553718.1"/>
    </source>
</evidence>
<dbReference type="InterPro" id="IPR012337">
    <property type="entry name" value="RNaseH-like_sf"/>
</dbReference>
<evidence type="ECO:0000259" key="1">
    <source>
        <dbReference type="PROSITE" id="PS50878"/>
    </source>
</evidence>
<sequence>MTKEIKCVQFNARGLNKDKKNEFKTYLYQTKPDVVLLSETWWSDKFTPTFSNYKNCFWNRETNKGGGVALLIKKDLQMTRIPVQQFLKCEIVGVTITFSIKTKIDVYSIYCPDGNESILNLLHYLSKRTNHCIIGGDFNGHSPRWSNSHLSNKIGREISSFLTNSDNLTLLTPKNFPTRIDPVTRKKSTLDLTIMSSQLAHSTSIKLGPHLGSDHLPIIFKLQTKEKIIKQKIQPKWKFKEKEWPKWNESITRKLSEKKFIESENPQEAFNIFHESVLESSKETFILNTEVRCSKNINKPWWNEECSKKIAEYRRAWKKYTKWPTPENRTEYNRAMALKKKTIREAEKNAWDKRLKSVDITNPKDAWNFINAMRGLPNKSLQTNQLKLKCGTQIVEPKKKAQILLEVFSKHQTNPHPSPQKQMEKDMKKEIRKAIDAESILDEPITQKELETAISQLRQTTMGEDYIHNSMLQHLSGENTTQLLHLFNLSFNHSYIPAEWKTSIICPILKPNKDPSDPDSYRPIALTSCGSKLMEKILAKRIAWFLESNNLLPNSQAGFREGRSTLDQVMTLEAKIKEGFNRKLNTYAIFLDLCNAYDSAWHEAILFKLARLEVKGKTLNWIKNFLKSRTMKVRIDGETSDTIFQKIGVPQGSVLSPLLFLVMMSDFPKSSRLCGNLEFADDIVTYCRAMNNYSARLVMQPHLDLITKWATKWRLKFSVLKSATITFSRQRHKPTNPKFKICILHAFKSTPIEQLHLELGVEPLKHRRKYLAIRYMAKIMTENNRNPVQTLIFKLENEQIKWKERYRPSLLIAKEEFDKLLGEPTKLPVKDSAPRNPPWQSESFPFQKLPITKKVAVHDHIHVNKIYNEYMSKFPPKTPTYFTDGSINLDSNLAGFGVYCPNKDLQESWKITRSCSSTAAELHAIERAILLHSESNDQLAIIISDSLAALQLTVHNRENTDQVSKEIMYLQRKLQEEGSYTDYEVDTTE</sequence>
<dbReference type="Proteomes" id="UP000820818">
    <property type="component" value="Linkage Group LG9"/>
</dbReference>
<feature type="domain" description="Reverse transcriptase" evidence="1">
    <location>
        <begin position="489"/>
        <end position="743"/>
    </location>
</feature>
<dbReference type="InterPro" id="IPR036397">
    <property type="entry name" value="RNaseH_sf"/>
</dbReference>